<keyword evidence="3" id="KW-1185">Reference proteome</keyword>
<dbReference type="RefSeq" id="XP_024702658.1">
    <property type="nucleotide sequence ID" value="XM_024853537.1"/>
</dbReference>
<dbReference type="GeneID" id="36561235"/>
<gene>
    <name evidence="2" type="ORF">P170DRAFT_478208</name>
</gene>
<keyword evidence="1" id="KW-0812">Transmembrane</keyword>
<accession>A0A2I2G397</accession>
<organism evidence="2 3">
    <name type="scientific">Aspergillus steynii IBT 23096</name>
    <dbReference type="NCBI Taxonomy" id="1392250"/>
    <lineage>
        <taxon>Eukaryota</taxon>
        <taxon>Fungi</taxon>
        <taxon>Dikarya</taxon>
        <taxon>Ascomycota</taxon>
        <taxon>Pezizomycotina</taxon>
        <taxon>Eurotiomycetes</taxon>
        <taxon>Eurotiomycetidae</taxon>
        <taxon>Eurotiales</taxon>
        <taxon>Aspergillaceae</taxon>
        <taxon>Aspergillus</taxon>
        <taxon>Aspergillus subgen. Circumdati</taxon>
    </lineage>
</organism>
<name>A0A2I2G397_9EURO</name>
<evidence type="ECO:0000313" key="3">
    <source>
        <dbReference type="Proteomes" id="UP000234275"/>
    </source>
</evidence>
<evidence type="ECO:0000313" key="2">
    <source>
        <dbReference type="EMBL" id="PLB47356.1"/>
    </source>
</evidence>
<reference evidence="2 3" key="1">
    <citation type="submission" date="2016-12" db="EMBL/GenBank/DDBJ databases">
        <title>The genomes of Aspergillus section Nigri reveals drivers in fungal speciation.</title>
        <authorList>
            <consortium name="DOE Joint Genome Institute"/>
            <person name="Vesth T.C."/>
            <person name="Nybo J."/>
            <person name="Theobald S."/>
            <person name="Brandl J."/>
            <person name="Frisvad J.C."/>
            <person name="Nielsen K.F."/>
            <person name="Lyhne E.K."/>
            <person name="Kogle M.E."/>
            <person name="Kuo A."/>
            <person name="Riley R."/>
            <person name="Clum A."/>
            <person name="Nolan M."/>
            <person name="Lipzen A."/>
            <person name="Salamov A."/>
            <person name="Henrissat B."/>
            <person name="Wiebenga A."/>
            <person name="De Vries R.P."/>
            <person name="Grigoriev I.V."/>
            <person name="Mortensen U.H."/>
            <person name="Andersen M.R."/>
            <person name="Baker S.E."/>
        </authorList>
    </citation>
    <scope>NUCLEOTIDE SEQUENCE [LARGE SCALE GENOMIC DNA]</scope>
    <source>
        <strain evidence="2 3">IBT 23096</strain>
    </source>
</reference>
<proteinExistence type="predicted"/>
<feature type="transmembrane region" description="Helical" evidence="1">
    <location>
        <begin position="20"/>
        <end position="41"/>
    </location>
</feature>
<keyword evidence="1" id="KW-0472">Membrane</keyword>
<dbReference type="EMBL" id="MSFO01000006">
    <property type="protein sequence ID" value="PLB47356.1"/>
    <property type="molecule type" value="Genomic_DNA"/>
</dbReference>
<dbReference type="VEuPathDB" id="FungiDB:P170DRAFT_478208"/>
<evidence type="ECO:0000256" key="1">
    <source>
        <dbReference type="SAM" id="Phobius"/>
    </source>
</evidence>
<dbReference type="AlphaFoldDB" id="A0A2I2G397"/>
<dbReference type="Proteomes" id="UP000234275">
    <property type="component" value="Unassembled WGS sequence"/>
</dbReference>
<sequence>MAMAPFVPANAPAPAEHGTYALVGLAIIGAATLYWFTWAKVLPYLGGHRLRERDGVFSDGTSYKEIVRFVFNLYTGSIYKKTPQ</sequence>
<comment type="caution">
    <text evidence="2">The sequence shown here is derived from an EMBL/GenBank/DDBJ whole genome shotgun (WGS) entry which is preliminary data.</text>
</comment>
<protein>
    <submittedName>
        <fullName evidence="2">Uncharacterized protein</fullName>
    </submittedName>
</protein>
<keyword evidence="1" id="KW-1133">Transmembrane helix</keyword>